<name>A0A8J6KHK1_ELECQ</name>
<dbReference type="Proteomes" id="UP000770717">
    <property type="component" value="Unassembled WGS sequence"/>
</dbReference>
<organism evidence="1 2">
    <name type="scientific">Eleutherodactylus coqui</name>
    <name type="common">Puerto Rican coqui</name>
    <dbReference type="NCBI Taxonomy" id="57060"/>
    <lineage>
        <taxon>Eukaryota</taxon>
        <taxon>Metazoa</taxon>
        <taxon>Chordata</taxon>
        <taxon>Craniata</taxon>
        <taxon>Vertebrata</taxon>
        <taxon>Euteleostomi</taxon>
        <taxon>Amphibia</taxon>
        <taxon>Batrachia</taxon>
        <taxon>Anura</taxon>
        <taxon>Neobatrachia</taxon>
        <taxon>Hyloidea</taxon>
        <taxon>Eleutherodactylidae</taxon>
        <taxon>Eleutherodactylinae</taxon>
        <taxon>Eleutherodactylus</taxon>
        <taxon>Eleutherodactylus</taxon>
    </lineage>
</organism>
<comment type="caution">
    <text evidence="1">The sequence shown here is derived from an EMBL/GenBank/DDBJ whole genome shotgun (WGS) entry which is preliminary data.</text>
</comment>
<reference evidence="1" key="1">
    <citation type="thesis" date="2020" institute="ProQuest LLC" country="789 East Eisenhower Parkway, Ann Arbor, MI, USA">
        <title>Comparative Genomics and Chromosome Evolution.</title>
        <authorList>
            <person name="Mudd A.B."/>
        </authorList>
    </citation>
    <scope>NUCLEOTIDE SEQUENCE</scope>
    <source>
        <strain evidence="1">HN-11 Male</strain>
        <tissue evidence="1">Kidney and liver</tissue>
    </source>
</reference>
<accession>A0A8J6KHK1</accession>
<keyword evidence="2" id="KW-1185">Reference proteome</keyword>
<proteinExistence type="predicted"/>
<dbReference type="EMBL" id="WNTK01000001">
    <property type="protein sequence ID" value="KAG9491870.1"/>
    <property type="molecule type" value="Genomic_DNA"/>
</dbReference>
<evidence type="ECO:0000313" key="2">
    <source>
        <dbReference type="Proteomes" id="UP000770717"/>
    </source>
</evidence>
<evidence type="ECO:0000313" key="1">
    <source>
        <dbReference type="EMBL" id="KAG9491870.1"/>
    </source>
</evidence>
<protein>
    <submittedName>
        <fullName evidence="1">Uncharacterized protein</fullName>
    </submittedName>
</protein>
<dbReference type="AlphaFoldDB" id="A0A8J6KHK1"/>
<gene>
    <name evidence="1" type="ORF">GDO78_000394</name>
</gene>
<sequence length="109" mass="12618">MMRSRLQRLNLQSYSIISDSIYKLKGYLRVIYLFILGDVPHLLQIFYCIDIKINPLPYLFYRISRGLQDLVDGKLYPSRVLDFTPQSISTQMAAPSLFSMVLLAGEKSH</sequence>